<protein>
    <submittedName>
        <fullName evidence="2">Uncharacterized protein</fullName>
    </submittedName>
</protein>
<dbReference type="KEGG" id="aup:AsAng_0040030"/>
<evidence type="ECO:0000256" key="1">
    <source>
        <dbReference type="SAM" id="SignalP"/>
    </source>
</evidence>
<evidence type="ECO:0000313" key="3">
    <source>
        <dbReference type="Proteomes" id="UP001060919"/>
    </source>
</evidence>
<feature type="signal peptide" evidence="1">
    <location>
        <begin position="1"/>
        <end position="21"/>
    </location>
</feature>
<keyword evidence="1" id="KW-0732">Signal</keyword>
<dbReference type="EMBL" id="AP026867">
    <property type="protein sequence ID" value="BDS13273.1"/>
    <property type="molecule type" value="Genomic_DNA"/>
</dbReference>
<keyword evidence="3" id="KW-1185">Reference proteome</keyword>
<dbReference type="PROSITE" id="PS51257">
    <property type="entry name" value="PROKAR_LIPOPROTEIN"/>
    <property type="match status" value="1"/>
</dbReference>
<organism evidence="2 3">
    <name type="scientific">Aureispira anguillae</name>
    <dbReference type="NCBI Taxonomy" id="2864201"/>
    <lineage>
        <taxon>Bacteria</taxon>
        <taxon>Pseudomonadati</taxon>
        <taxon>Bacteroidota</taxon>
        <taxon>Saprospiria</taxon>
        <taxon>Saprospirales</taxon>
        <taxon>Saprospiraceae</taxon>
        <taxon>Aureispira</taxon>
    </lineage>
</organism>
<dbReference type="Proteomes" id="UP001060919">
    <property type="component" value="Chromosome"/>
</dbReference>
<gene>
    <name evidence="2" type="ORF">AsAng_0040030</name>
</gene>
<reference evidence="2" key="1">
    <citation type="submission" date="2022-09" db="EMBL/GenBank/DDBJ databases">
        <title>Aureispira anguillicida sp. nov., isolated from Leptocephalus of Japanese eel Anguilla japonica.</title>
        <authorList>
            <person name="Yuasa K."/>
            <person name="Mekata T."/>
            <person name="Ikunari K."/>
        </authorList>
    </citation>
    <scope>NUCLEOTIDE SEQUENCE</scope>
    <source>
        <strain evidence="2">EL160426</strain>
    </source>
</reference>
<name>A0A915YHI4_9BACT</name>
<dbReference type="AlphaFoldDB" id="A0A915YHI4"/>
<accession>A0A915YHI4</accession>
<dbReference type="RefSeq" id="WP_264788560.1">
    <property type="nucleotide sequence ID" value="NZ_AP026867.1"/>
</dbReference>
<proteinExistence type="predicted"/>
<sequence length="211" mass="23518">MKHLLFSSLLLLLFSCNSDTASSKSTAIDTDSTTVAPAPAPVKEQLTTASFILDGHEILAEKKLDFNSDGFEDVVLVLKNKQEEEISDYANDNPSPRPLLFLAGDEQGSLQLVARNDNAVYCIDCGGQMEDPFNGIAINKHFVSFEYYGGSQLRWSRVTTFYYNKEKKAWFLYEDGTETFEAANPATTAKANQQTKLIPFESFDIYQPVAK</sequence>
<evidence type="ECO:0000313" key="2">
    <source>
        <dbReference type="EMBL" id="BDS13273.1"/>
    </source>
</evidence>
<feature type="chain" id="PRO_5037851214" evidence="1">
    <location>
        <begin position="22"/>
        <end position="211"/>
    </location>
</feature>